<reference evidence="2 3" key="1">
    <citation type="submission" date="2018-12" db="EMBL/GenBank/DDBJ databases">
        <title>The whole draft genome of Streptomyce luteoverticillatus CGMCC 15060.</title>
        <authorList>
            <person name="Feng Z."/>
            <person name="Chen G."/>
            <person name="Zhang J."/>
            <person name="Zhu H."/>
            <person name="Yu X."/>
            <person name="Zhang W."/>
            <person name="Zhang X."/>
        </authorList>
    </citation>
    <scope>NUCLEOTIDE SEQUENCE [LARGE SCALE GENOMIC DNA]</scope>
    <source>
        <strain evidence="2 3">CGMCC 15060</strain>
    </source>
</reference>
<dbReference type="Gene3D" id="3.40.50.10320">
    <property type="entry name" value="LmbE-like"/>
    <property type="match status" value="1"/>
</dbReference>
<dbReference type="AlphaFoldDB" id="A0A3Q9G3E4"/>
<name>A0A3Q9G3E4_STRLT</name>
<dbReference type="GO" id="GO:0016811">
    <property type="term" value="F:hydrolase activity, acting on carbon-nitrogen (but not peptide) bonds, in linear amides"/>
    <property type="evidence" value="ECO:0007669"/>
    <property type="project" value="TreeGrafter"/>
</dbReference>
<dbReference type="Proteomes" id="UP000267900">
    <property type="component" value="Chromosome"/>
</dbReference>
<dbReference type="GO" id="GO:0016137">
    <property type="term" value="P:glycoside metabolic process"/>
    <property type="evidence" value="ECO:0007669"/>
    <property type="project" value="UniProtKB-ARBA"/>
</dbReference>
<dbReference type="Pfam" id="PF02585">
    <property type="entry name" value="PIG-L"/>
    <property type="match status" value="1"/>
</dbReference>
<gene>
    <name evidence="2" type="ORF">EKH77_28830</name>
</gene>
<dbReference type="PANTHER" id="PTHR12993:SF26">
    <property type="entry name" value="1D-MYO-INOSITOL 2-ACETAMIDO-2-DEOXY-ALPHA-D-GLUCOPYRANOSIDE DEACETYLASE"/>
    <property type="match status" value="1"/>
</dbReference>
<dbReference type="PANTHER" id="PTHR12993">
    <property type="entry name" value="N-ACETYLGLUCOSAMINYL-PHOSPHATIDYLINOSITOL DE-N-ACETYLASE-RELATED"/>
    <property type="match status" value="1"/>
</dbReference>
<sequence length="790" mass="83052">MTNGYPENGRGSSNPRTLPQLSIATATGRGTAVTQQRENRRTRIIRSDPSLAGHFRGTPHTDIEGRSVVSGRIARRRILRVAGCGLVAGAGAAGALQWSAPGAQQSARRGRFTARPAKDAPAEAFVHIMAHADDSLYFMNPELEQCLRGGAPVVTVCMTGGESDGRNALSLSPGYAGLPERRPDFARARINGLREATAYMVTGDWLSPWHVEPLTLLPGFRVESQTLVAAPRVQLIFMELVEARALRTPRRDSLRGLWLGATRDLPTLMPTASPVGRVFRYTREQVIDSLAAVLERHRPTVVRTLDPNPTRLPRQPHYAGVPPVLQGIATYDHQDHTASAHFAQAALARYWGRGPARLTAVDSYLGYEVALLPDSLDAATTARKAAVLDVYGWVGGRNCGDPAGCGDRKVGARSKDSRWTSNLRHRAPGARSWVAPLPGGRLAAFAVLGGQAHCWTETGAGSGVWSGPVPLGGSLLEGQVEALRHADGTLGLFSVRTVLPAPGVPHRREVVTAAQTGTVSAGAPAFGPWLSLGAPEKDPSGSLEMGYPVAVTGRDGRVFVFVRNRSGGVSFRSTDGSGEWEAWRSLPPGPGRPVAVRDGLDAAVDDAGRVHVVAAGLRTVHHWRSAEPGGPPRPAGPTLLPAATGPLSLVAVPGGGMRLALREPVTSRVIVADLRPGGAGWRVTAQCAPIGGYGRVALAREGTLTVLAARDDAGLVRLSAGSGRPGPWLGGGVPHRGTAALTRDSRGRVVAVVLGMDGRLGSARVRGTGGGAVADWVTHDGGVLDDPLMS</sequence>
<keyword evidence="1" id="KW-0862">Zinc</keyword>
<dbReference type="InterPro" id="IPR003737">
    <property type="entry name" value="GlcNAc_PI_deacetylase-related"/>
</dbReference>
<evidence type="ECO:0000313" key="3">
    <source>
        <dbReference type="Proteomes" id="UP000267900"/>
    </source>
</evidence>
<proteinExistence type="predicted"/>
<keyword evidence="3" id="KW-1185">Reference proteome</keyword>
<dbReference type="Gene3D" id="2.120.10.70">
    <property type="entry name" value="Fucose-specific lectin"/>
    <property type="match status" value="1"/>
</dbReference>
<evidence type="ECO:0000256" key="1">
    <source>
        <dbReference type="ARBA" id="ARBA00022833"/>
    </source>
</evidence>
<dbReference type="SUPFAM" id="SSF102588">
    <property type="entry name" value="LmbE-like"/>
    <property type="match status" value="1"/>
</dbReference>
<evidence type="ECO:0000313" key="2">
    <source>
        <dbReference type="EMBL" id="AZQ74683.1"/>
    </source>
</evidence>
<accession>A0A3Q9G3E4</accession>
<organism evidence="2 3">
    <name type="scientific">Streptomyces luteoverticillatus</name>
    <name type="common">Streptoverticillium luteoverticillatus</name>
    <dbReference type="NCBI Taxonomy" id="66425"/>
    <lineage>
        <taxon>Bacteria</taxon>
        <taxon>Bacillati</taxon>
        <taxon>Actinomycetota</taxon>
        <taxon>Actinomycetes</taxon>
        <taxon>Kitasatosporales</taxon>
        <taxon>Streptomycetaceae</taxon>
        <taxon>Streptomyces</taxon>
    </lineage>
</organism>
<protein>
    <submittedName>
        <fullName evidence="2">PIG-L family deacetylase</fullName>
    </submittedName>
</protein>
<dbReference type="InterPro" id="IPR024078">
    <property type="entry name" value="LmbE-like_dom_sf"/>
</dbReference>
<dbReference type="SUPFAM" id="SSF89372">
    <property type="entry name" value="Fucose-specific lectin"/>
    <property type="match status" value="1"/>
</dbReference>
<dbReference type="OrthoDB" id="6064917at2"/>
<dbReference type="EMBL" id="CP034587">
    <property type="protein sequence ID" value="AZQ74683.1"/>
    <property type="molecule type" value="Genomic_DNA"/>
</dbReference>